<evidence type="ECO:0000256" key="6">
    <source>
        <dbReference type="SAM" id="Phobius"/>
    </source>
</evidence>
<keyword evidence="3 6" id="KW-0812">Transmembrane</keyword>
<comment type="subcellular location">
    <subcellularLocation>
        <location evidence="1">Membrane</location>
        <topology evidence="1">Multi-pass membrane protein</topology>
    </subcellularLocation>
</comment>
<organism evidence="8 9">
    <name type="scientific">Paramecium primaurelia</name>
    <dbReference type="NCBI Taxonomy" id="5886"/>
    <lineage>
        <taxon>Eukaryota</taxon>
        <taxon>Sar</taxon>
        <taxon>Alveolata</taxon>
        <taxon>Ciliophora</taxon>
        <taxon>Intramacronucleata</taxon>
        <taxon>Oligohymenophorea</taxon>
        <taxon>Peniculida</taxon>
        <taxon>Parameciidae</taxon>
        <taxon>Paramecium</taxon>
    </lineage>
</organism>
<gene>
    <name evidence="8" type="ORF">PPRIM_AZ9-3.1.T0620256</name>
</gene>
<dbReference type="AlphaFoldDB" id="A0A8S1MRY1"/>
<feature type="transmembrane region" description="Helical" evidence="6">
    <location>
        <begin position="342"/>
        <end position="362"/>
    </location>
</feature>
<feature type="transmembrane region" description="Helical" evidence="6">
    <location>
        <begin position="402"/>
        <end position="425"/>
    </location>
</feature>
<dbReference type="GO" id="GO:0016020">
    <property type="term" value="C:membrane"/>
    <property type="evidence" value="ECO:0007669"/>
    <property type="project" value="UniProtKB-SubCell"/>
</dbReference>
<dbReference type="Pfam" id="PF00083">
    <property type="entry name" value="Sugar_tr"/>
    <property type="match status" value="1"/>
</dbReference>
<evidence type="ECO:0000256" key="2">
    <source>
        <dbReference type="ARBA" id="ARBA00022448"/>
    </source>
</evidence>
<proteinExistence type="predicted"/>
<keyword evidence="2" id="KW-0813">Transport</keyword>
<dbReference type="GO" id="GO:0022857">
    <property type="term" value="F:transmembrane transporter activity"/>
    <property type="evidence" value="ECO:0007669"/>
    <property type="project" value="InterPro"/>
</dbReference>
<dbReference type="InterPro" id="IPR005828">
    <property type="entry name" value="MFS_sugar_transport-like"/>
</dbReference>
<keyword evidence="5 6" id="KW-0472">Membrane</keyword>
<feature type="transmembrane region" description="Helical" evidence="6">
    <location>
        <begin position="188"/>
        <end position="210"/>
    </location>
</feature>
<name>A0A8S1MRY1_PARPR</name>
<comment type="caution">
    <text evidence="8">The sequence shown here is derived from an EMBL/GenBank/DDBJ whole genome shotgun (WGS) entry which is preliminary data.</text>
</comment>
<reference evidence="8" key="1">
    <citation type="submission" date="2021-01" db="EMBL/GenBank/DDBJ databases">
        <authorList>
            <consortium name="Genoscope - CEA"/>
            <person name="William W."/>
        </authorList>
    </citation>
    <scope>NUCLEOTIDE SEQUENCE</scope>
</reference>
<evidence type="ECO:0000259" key="7">
    <source>
        <dbReference type="PROSITE" id="PS50850"/>
    </source>
</evidence>
<sequence>MASQVVPLQSQEIEYLQTEMNQSSMSREIVPKSGHSSHQKRGTVQLFNEKDEQVNSIVDLTIIMIGIMSGSFTFGYAITYLTLSFDTVFDHIELKGTINEEQGLFSAILPIGCIVGAVSSHFLMQVLTRNQTLIIADICGMLSILSLVPIREMILAFRFMYGVCNGISCIVMPIYIKELCPQKYYERFSVMAGFLIGIGVLTAYIMALGYLNPDLRGPNTYWWQLMFALPPVVFFFRQLIVTVIYQMDSPISLLEKGLQLQAKNVVERLYTKSSVEQAFLKAQLRVQYNEEHKEGLIKIFSKKHCTTVSIGCVLMFIYTWCGIFAVFSYSSQFFASMGNNDLTLNTIFSLVLGISQQLPAYVSKFFYSKWGKRSLLIFGLIFIICCQIIVIGLSYTENEAAVIIRFVVLCLFAFVYALTISPICWSMTPEINSSEGTYFCIISVFVWQLFMLYVFPFMLEGMSMTGSFILFTILTFLCLIFSYFFVKETKGLNHREIDILYGKGE</sequence>
<feature type="transmembrane region" description="Helical" evidence="6">
    <location>
        <begin position="308"/>
        <end position="330"/>
    </location>
</feature>
<evidence type="ECO:0000256" key="1">
    <source>
        <dbReference type="ARBA" id="ARBA00004141"/>
    </source>
</evidence>
<accession>A0A8S1MRY1</accession>
<dbReference type="EMBL" id="CAJJDM010000063">
    <property type="protein sequence ID" value="CAD8079896.1"/>
    <property type="molecule type" value="Genomic_DNA"/>
</dbReference>
<feature type="transmembrane region" description="Helical" evidence="6">
    <location>
        <begin position="131"/>
        <end position="150"/>
    </location>
</feature>
<dbReference type="PANTHER" id="PTHR48020:SF12">
    <property type="entry name" value="PROTON MYO-INOSITOL COTRANSPORTER"/>
    <property type="match status" value="1"/>
</dbReference>
<feature type="domain" description="Major facilitator superfamily (MFS) profile" evidence="7">
    <location>
        <begin position="63"/>
        <end position="490"/>
    </location>
</feature>
<feature type="transmembrane region" description="Helical" evidence="6">
    <location>
        <begin position="60"/>
        <end position="83"/>
    </location>
</feature>
<feature type="transmembrane region" description="Helical" evidence="6">
    <location>
        <begin position="465"/>
        <end position="486"/>
    </location>
</feature>
<evidence type="ECO:0000256" key="5">
    <source>
        <dbReference type="ARBA" id="ARBA00023136"/>
    </source>
</evidence>
<keyword evidence="9" id="KW-1185">Reference proteome</keyword>
<evidence type="ECO:0000313" key="9">
    <source>
        <dbReference type="Proteomes" id="UP000688137"/>
    </source>
</evidence>
<feature type="transmembrane region" description="Helical" evidence="6">
    <location>
        <begin position="222"/>
        <end position="245"/>
    </location>
</feature>
<dbReference type="FunFam" id="1.20.1250.20:FF:000818">
    <property type="entry name" value="Uncharacterized protein"/>
    <property type="match status" value="1"/>
</dbReference>
<dbReference type="OMA" id="MFQAKFD"/>
<dbReference type="InterPro" id="IPR020846">
    <property type="entry name" value="MFS_dom"/>
</dbReference>
<protein>
    <recommendedName>
        <fullName evidence="7">Major facilitator superfamily (MFS) profile domain-containing protein</fullName>
    </recommendedName>
</protein>
<dbReference type="InterPro" id="IPR050814">
    <property type="entry name" value="Myo-inositol_Transporter"/>
</dbReference>
<feature type="transmembrane region" description="Helical" evidence="6">
    <location>
        <begin position="437"/>
        <end position="459"/>
    </location>
</feature>
<evidence type="ECO:0000256" key="4">
    <source>
        <dbReference type="ARBA" id="ARBA00022989"/>
    </source>
</evidence>
<dbReference type="PROSITE" id="PS50850">
    <property type="entry name" value="MFS"/>
    <property type="match status" value="1"/>
</dbReference>
<feature type="transmembrane region" description="Helical" evidence="6">
    <location>
        <begin position="103"/>
        <end position="124"/>
    </location>
</feature>
<feature type="transmembrane region" description="Helical" evidence="6">
    <location>
        <begin position="156"/>
        <end position="176"/>
    </location>
</feature>
<dbReference type="PANTHER" id="PTHR48020">
    <property type="entry name" value="PROTON MYO-INOSITOL COTRANSPORTER"/>
    <property type="match status" value="1"/>
</dbReference>
<feature type="transmembrane region" description="Helical" evidence="6">
    <location>
        <begin position="374"/>
        <end position="396"/>
    </location>
</feature>
<dbReference type="Proteomes" id="UP000688137">
    <property type="component" value="Unassembled WGS sequence"/>
</dbReference>
<evidence type="ECO:0000313" key="8">
    <source>
        <dbReference type="EMBL" id="CAD8079896.1"/>
    </source>
</evidence>
<keyword evidence="4 6" id="KW-1133">Transmembrane helix</keyword>
<evidence type="ECO:0000256" key="3">
    <source>
        <dbReference type="ARBA" id="ARBA00022692"/>
    </source>
</evidence>